<proteinExistence type="predicted"/>
<feature type="region of interest" description="Disordered" evidence="2">
    <location>
        <begin position="100"/>
        <end position="119"/>
    </location>
</feature>
<reference evidence="3 4" key="1">
    <citation type="submission" date="2022-11" db="EMBL/GenBank/DDBJ databases">
        <title>The First Case of Preauricular Fistular Abscess Caused by Peptoniphilus grossensis.</title>
        <authorList>
            <person name="Byun J.-H."/>
        </authorList>
    </citation>
    <scope>NUCLEOTIDE SEQUENCE [LARGE SCALE GENOMIC DNA]</scope>
    <source>
        <strain evidence="3 4">GYB008</strain>
    </source>
</reference>
<dbReference type="RefSeq" id="WP_316719742.1">
    <property type="nucleotide sequence ID" value="NZ_JARBCY010000008.1"/>
</dbReference>
<keyword evidence="4" id="KW-1185">Reference proteome</keyword>
<dbReference type="EMBL" id="JARBCY010000008">
    <property type="protein sequence ID" value="MEF3317285.1"/>
    <property type="molecule type" value="Genomic_DNA"/>
</dbReference>
<protein>
    <submittedName>
        <fullName evidence="3">Septum formation initiator family protein</fullName>
    </submittedName>
</protein>
<keyword evidence="1" id="KW-0175">Coiled coil</keyword>
<feature type="coiled-coil region" evidence="1">
    <location>
        <begin position="41"/>
        <end position="68"/>
    </location>
</feature>
<gene>
    <name evidence="3" type="ORF">PV361_01035</name>
</gene>
<evidence type="ECO:0000256" key="1">
    <source>
        <dbReference type="SAM" id="Coils"/>
    </source>
</evidence>
<evidence type="ECO:0000256" key="2">
    <source>
        <dbReference type="SAM" id="MobiDB-lite"/>
    </source>
</evidence>
<organism evidence="3 4">
    <name type="scientific">Peptoniphilus grossensis</name>
    <dbReference type="NCBI Taxonomy" id="1465756"/>
    <lineage>
        <taxon>Bacteria</taxon>
        <taxon>Bacillati</taxon>
        <taxon>Bacillota</taxon>
        <taxon>Tissierellia</taxon>
        <taxon>Tissierellales</taxon>
        <taxon>Peptoniphilaceae</taxon>
        <taxon>Peptoniphilus</taxon>
    </lineage>
</organism>
<sequence>MKVKRKKFPVALALIILFSVVYGSVKIGKSISIRNQKLEIISGNKKEISNLKLEIDNLNSELENSSSADFVEKVAREELGMVKPREVIYVDKDKEKVSNKDKFVSEEKVSNNKNKDLNK</sequence>
<evidence type="ECO:0000313" key="4">
    <source>
        <dbReference type="Proteomes" id="UP001328425"/>
    </source>
</evidence>
<evidence type="ECO:0000313" key="3">
    <source>
        <dbReference type="EMBL" id="MEF3317285.1"/>
    </source>
</evidence>
<dbReference type="Pfam" id="PF04977">
    <property type="entry name" value="DivIC"/>
    <property type="match status" value="1"/>
</dbReference>
<dbReference type="Proteomes" id="UP001328425">
    <property type="component" value="Unassembled WGS sequence"/>
</dbReference>
<dbReference type="InterPro" id="IPR007060">
    <property type="entry name" value="FtsL/DivIC"/>
</dbReference>
<accession>A0ABU7X8H5</accession>
<name>A0ABU7X8H5_9FIRM</name>
<comment type="caution">
    <text evidence="3">The sequence shown here is derived from an EMBL/GenBank/DDBJ whole genome shotgun (WGS) entry which is preliminary data.</text>
</comment>